<proteinExistence type="predicted"/>
<accession>A0AAD3TF27</accession>
<evidence type="ECO:0000313" key="3">
    <source>
        <dbReference type="Proteomes" id="UP001279734"/>
    </source>
</evidence>
<dbReference type="Proteomes" id="UP001279734">
    <property type="component" value="Unassembled WGS sequence"/>
</dbReference>
<keyword evidence="3" id="KW-1185">Reference proteome</keyword>
<evidence type="ECO:0000256" key="1">
    <source>
        <dbReference type="SAM" id="MobiDB-lite"/>
    </source>
</evidence>
<evidence type="ECO:0000313" key="2">
    <source>
        <dbReference type="EMBL" id="GMH28207.1"/>
    </source>
</evidence>
<protein>
    <submittedName>
        <fullName evidence="2">Uncharacterized protein</fullName>
    </submittedName>
</protein>
<reference evidence="2" key="1">
    <citation type="submission" date="2023-05" db="EMBL/GenBank/DDBJ databases">
        <title>Nepenthes gracilis genome sequencing.</title>
        <authorList>
            <person name="Fukushima K."/>
        </authorList>
    </citation>
    <scope>NUCLEOTIDE SEQUENCE</scope>
    <source>
        <strain evidence="2">SING2019-196</strain>
    </source>
</reference>
<organism evidence="2 3">
    <name type="scientific">Nepenthes gracilis</name>
    <name type="common">Slender pitcher plant</name>
    <dbReference type="NCBI Taxonomy" id="150966"/>
    <lineage>
        <taxon>Eukaryota</taxon>
        <taxon>Viridiplantae</taxon>
        <taxon>Streptophyta</taxon>
        <taxon>Embryophyta</taxon>
        <taxon>Tracheophyta</taxon>
        <taxon>Spermatophyta</taxon>
        <taxon>Magnoliopsida</taxon>
        <taxon>eudicotyledons</taxon>
        <taxon>Gunneridae</taxon>
        <taxon>Pentapetalae</taxon>
        <taxon>Caryophyllales</taxon>
        <taxon>Nepenthaceae</taxon>
        <taxon>Nepenthes</taxon>
    </lineage>
</organism>
<dbReference type="AlphaFoldDB" id="A0AAD3TF27"/>
<dbReference type="EMBL" id="BSYO01000034">
    <property type="protein sequence ID" value="GMH28207.1"/>
    <property type="molecule type" value="Genomic_DNA"/>
</dbReference>
<comment type="caution">
    <text evidence="2">The sequence shown here is derived from an EMBL/GenBank/DDBJ whole genome shotgun (WGS) entry which is preliminary data.</text>
</comment>
<name>A0AAD3TF27_NEPGR</name>
<sequence>MEDGLLTAEPSDAPGSSSSLMRSDCSVEGHILTVPGLDAGSLLASYTYGCSNVEEEPLNAVACMDLEVQIASNSLQQPVVPMPVAGVADESGEFVMLAGAYCPNPLDDAGLLSFGGSVCYCAQLLAGNQMLLQLSLLMQMCLPFVLHSDATLLPAVLRLQGTFCSWHLLGVGLFCGYYDEVVMFDAECGSGADNQDAGILISAGCEN</sequence>
<feature type="region of interest" description="Disordered" evidence="1">
    <location>
        <begin position="1"/>
        <end position="21"/>
    </location>
</feature>
<gene>
    <name evidence="2" type="ORF">Nepgr_030050</name>
</gene>